<accession>A0A1Z4BSB6</accession>
<evidence type="ECO:0000313" key="2">
    <source>
        <dbReference type="Proteomes" id="UP000197007"/>
    </source>
</evidence>
<dbReference type="RefSeq" id="WP_088594972.1">
    <property type="nucleotide sequence ID" value="NZ_CP022022.1"/>
</dbReference>
<sequence>MKEDFLHYLWKYKKVPLNAVLTTGERLQILSFGDYNSLSGPDFQSAQLLIGEQQWAGNVEMHLKSSHWYVHGHESDPAYRNVILHVVWEHDIEVFDANNQPIPTLELRGLISPELLERYNTTVASHYQFIPCEKEYTTVPAITLLSWNERLLVERLEEKATAVNELWKAANFDWEKVLFCMLLKSFGGTVNGEAFLQLGKHLDYSIIRKERSHPLHLEALLLGQAGLLPEETELTYSRELLQNYHYLQQKYNLSAPVVKIHFTGLRPQGFPTIRLSQLAQLYELNESLFSQILEVNDFKSIQKLFAVGVSEFWETHYTFTKTSKKVKKPISTSLITLIWINVFIPLKYAYYQSLGKDVSESLIEELKTMTAESNSIITQYQQLGASVTTAFDTQVLLQQYKHYCQSKRCLDCAIGISILGRK</sequence>
<dbReference type="EMBL" id="CP022022">
    <property type="protein sequence ID" value="ASF44123.1"/>
    <property type="molecule type" value="Genomic_DNA"/>
</dbReference>
<reference evidence="2" key="1">
    <citation type="submission" date="2017-06" db="EMBL/GenBank/DDBJ databases">
        <title>Complete genome sequence of Capnocytophaga sp. KCOM 1579 (=ChDC OS43) isolated from a human refractory periapical abscess lesion.</title>
        <authorList>
            <person name="Kook J.-K."/>
            <person name="Park S.-N."/>
            <person name="Lim Y.K."/>
            <person name="Roh H."/>
        </authorList>
    </citation>
    <scope>NUCLEOTIDE SEQUENCE [LARGE SCALE GENOMIC DNA]</scope>
    <source>
        <strain evidence="2">ChDC OS43</strain>
    </source>
</reference>
<organism evidence="1 2">
    <name type="scientific">Capnocytophaga endodontalis</name>
    <dbReference type="NCBI Taxonomy" id="2708117"/>
    <lineage>
        <taxon>Bacteria</taxon>
        <taxon>Pseudomonadati</taxon>
        <taxon>Bacteroidota</taxon>
        <taxon>Flavobacteriia</taxon>
        <taxon>Flavobacteriales</taxon>
        <taxon>Flavobacteriaceae</taxon>
        <taxon>Capnocytophaga</taxon>
    </lineage>
</organism>
<protein>
    <recommendedName>
        <fullName evidence="3">DUF2851 domain-containing protein</fullName>
    </recommendedName>
</protein>
<dbReference type="InterPro" id="IPR021272">
    <property type="entry name" value="DUF2851"/>
</dbReference>
<name>A0A1Z4BSB6_9FLAO</name>
<proteinExistence type="predicted"/>
<dbReference type="KEGG" id="capn:CBG49_14045"/>
<evidence type="ECO:0000313" key="1">
    <source>
        <dbReference type="EMBL" id="ASF44123.1"/>
    </source>
</evidence>
<gene>
    <name evidence="1" type="ORF">CBG49_14045</name>
</gene>
<dbReference type="Proteomes" id="UP000197007">
    <property type="component" value="Chromosome"/>
</dbReference>
<evidence type="ECO:0008006" key="3">
    <source>
        <dbReference type="Google" id="ProtNLM"/>
    </source>
</evidence>
<keyword evidence="2" id="KW-1185">Reference proteome</keyword>
<dbReference type="Pfam" id="PF11013">
    <property type="entry name" value="DUF2851"/>
    <property type="match status" value="1"/>
</dbReference>
<dbReference type="AlphaFoldDB" id="A0A1Z4BSB6"/>